<evidence type="ECO:0000256" key="2">
    <source>
        <dbReference type="ARBA" id="ARBA00023043"/>
    </source>
</evidence>
<dbReference type="InterPro" id="IPR010730">
    <property type="entry name" value="HET"/>
</dbReference>
<dbReference type="VEuPathDB" id="FungiDB:G647_02189"/>
<dbReference type="InterPro" id="IPR036770">
    <property type="entry name" value="Ankyrin_rpt-contain_sf"/>
</dbReference>
<feature type="compositionally biased region" description="Basic and acidic residues" evidence="4">
    <location>
        <begin position="349"/>
        <end position="360"/>
    </location>
</feature>
<organism evidence="6 7">
    <name type="scientific">Cladophialophora carrionii CBS 160.54</name>
    <dbReference type="NCBI Taxonomy" id="1279043"/>
    <lineage>
        <taxon>Eukaryota</taxon>
        <taxon>Fungi</taxon>
        <taxon>Dikarya</taxon>
        <taxon>Ascomycota</taxon>
        <taxon>Pezizomycotina</taxon>
        <taxon>Eurotiomycetes</taxon>
        <taxon>Chaetothyriomycetidae</taxon>
        <taxon>Chaetothyriales</taxon>
        <taxon>Herpotrichiellaceae</taxon>
        <taxon>Cladophialophora</taxon>
    </lineage>
</organism>
<dbReference type="RefSeq" id="XP_008724761.1">
    <property type="nucleotide sequence ID" value="XM_008726539.1"/>
</dbReference>
<feature type="repeat" description="ANK" evidence="3">
    <location>
        <begin position="774"/>
        <end position="806"/>
    </location>
</feature>
<gene>
    <name evidence="6" type="ORF">G647_02189</name>
</gene>
<dbReference type="Pfam" id="PF06985">
    <property type="entry name" value="HET"/>
    <property type="match status" value="1"/>
</dbReference>
<evidence type="ECO:0000256" key="1">
    <source>
        <dbReference type="ARBA" id="ARBA00022737"/>
    </source>
</evidence>
<dbReference type="AlphaFoldDB" id="V9DFJ0"/>
<sequence>MAQQTQTPGVAWTLLRNSENERPAWSYEGRATDGLFRLISVSSLLRKDNPELVLSEWTGLDFPHDGLDDFHPTNPPPNMPRYCAISHVWQPSEDAARRSNQANRPLRVKLRNGTFHTISWLGLVQAATAAQYSRCEYIWLDLLCIDQTSPKDKVLQIPNMARIFSNASTTLIMIGGVHAAQSLDRPSAYMQRSWTFQEAILGPDAHVLVHWNHPDSWTADEVNLSFDILGGSIALVRLDDLIGSGPLVGRKFGAGMLYDPKTGLTYCRYKLRQNFNCLGLDQTALTSLAVSLRQTLPDLGFGPRTGDESIADGDSDSDTRSDSDLGLDTRFRALNTDNRPSSPESASDSDSRLPAHDTVKRQSGSQSDFDLDAQLEEFNSIQRPSEDTDSGNAFDDETISHEGSYLPAGHNVVEYYLQHWDTPLSPSQGFDSGLGFNRMPGTLSTTATDIDSDDEKEMKGYTGKSILPFKELPMSEQTRAYFDIHYDYPSSAVGVAQAAWRNIWLRTSTEPQDLIFSMMHVLGVVVDVDYKRTTKDLLFELVDKSPIPGWLTVSYDMPVYPESGLIPSLPTFTSHFMPTYAIDGKFRRASELICSEFCCEQFDVVIKSTGKATDGHLVCARLFEVEASRPRVDKKDRLFSNVQLRLSSPFHQFVATCKYRGNLGSVVMMVGPAQDLQRDPQHGDGTWVGTPVIHFLDKTEQGVWRKTGTGFLDEPVFRSKYFLMDAVRRHLRLGGASKAAVTECDCPLTCREKYMLHQVKGEQVGSALEKDCARSHTSIFAAAARGHMPVIRRLLDQGADINAIDDNVKGVCRGTAMQGAASSPKPQKAVLQFLIEAGSNLNARGGYYGTALQAAATAPVDTKEVVEYFVQMGADVNVPGGRYGSALQAALFFGNTEIAKYLILAGADLAVEEKYQQRLDDVLIGMVADEESRVQD</sequence>
<dbReference type="SUPFAM" id="SSF48403">
    <property type="entry name" value="Ankyrin repeat"/>
    <property type="match status" value="1"/>
</dbReference>
<dbReference type="Proteomes" id="UP000030678">
    <property type="component" value="Unassembled WGS sequence"/>
</dbReference>
<keyword evidence="2 3" id="KW-0040">ANK repeat</keyword>
<dbReference type="HOGENOM" id="CLU_312150_0_0_1"/>
<dbReference type="Pfam" id="PF12796">
    <property type="entry name" value="Ank_2"/>
    <property type="match status" value="1"/>
</dbReference>
<dbReference type="PROSITE" id="PS50088">
    <property type="entry name" value="ANK_REPEAT"/>
    <property type="match status" value="2"/>
</dbReference>
<dbReference type="Pfam" id="PF00023">
    <property type="entry name" value="Ank"/>
    <property type="match status" value="1"/>
</dbReference>
<dbReference type="GeneID" id="19980682"/>
<feature type="region of interest" description="Disordered" evidence="4">
    <location>
        <begin position="300"/>
        <end position="402"/>
    </location>
</feature>
<evidence type="ECO:0000313" key="6">
    <source>
        <dbReference type="EMBL" id="ETI25416.1"/>
    </source>
</evidence>
<dbReference type="OrthoDB" id="5125733at2759"/>
<evidence type="ECO:0000313" key="7">
    <source>
        <dbReference type="Proteomes" id="UP000030678"/>
    </source>
</evidence>
<accession>V9DFJ0</accession>
<dbReference type="Gene3D" id="1.25.40.20">
    <property type="entry name" value="Ankyrin repeat-containing domain"/>
    <property type="match status" value="1"/>
</dbReference>
<dbReference type="PANTHER" id="PTHR24171">
    <property type="entry name" value="ANKYRIN REPEAT DOMAIN-CONTAINING PROTEIN 39-RELATED"/>
    <property type="match status" value="1"/>
</dbReference>
<protein>
    <recommendedName>
        <fullName evidence="5">Heterokaryon incompatibility domain-containing protein</fullName>
    </recommendedName>
</protein>
<keyword evidence="1" id="KW-0677">Repeat</keyword>
<feature type="domain" description="Heterokaryon incompatibility" evidence="5">
    <location>
        <begin position="82"/>
        <end position="181"/>
    </location>
</feature>
<evidence type="ECO:0000256" key="4">
    <source>
        <dbReference type="SAM" id="MobiDB-lite"/>
    </source>
</evidence>
<dbReference type="SMART" id="SM00248">
    <property type="entry name" value="ANK"/>
    <property type="match status" value="4"/>
</dbReference>
<dbReference type="EMBL" id="KB822703">
    <property type="protein sequence ID" value="ETI25416.1"/>
    <property type="molecule type" value="Genomic_DNA"/>
</dbReference>
<feature type="compositionally biased region" description="Basic and acidic residues" evidence="4">
    <location>
        <begin position="317"/>
        <end position="331"/>
    </location>
</feature>
<reference evidence="6 7" key="1">
    <citation type="submission" date="2013-03" db="EMBL/GenBank/DDBJ databases">
        <title>The Genome Sequence of Cladophialophora carrionii CBS 160.54.</title>
        <authorList>
            <consortium name="The Broad Institute Genomics Platform"/>
            <person name="Cuomo C."/>
            <person name="de Hoog S."/>
            <person name="Gorbushina A."/>
            <person name="Walker B."/>
            <person name="Young S.K."/>
            <person name="Zeng Q."/>
            <person name="Gargeya S."/>
            <person name="Fitzgerald M."/>
            <person name="Haas B."/>
            <person name="Abouelleil A."/>
            <person name="Allen A.W."/>
            <person name="Alvarado L."/>
            <person name="Arachchi H.M."/>
            <person name="Berlin A.M."/>
            <person name="Chapman S.B."/>
            <person name="Gainer-Dewar J."/>
            <person name="Goldberg J."/>
            <person name="Griggs A."/>
            <person name="Gujja S."/>
            <person name="Hansen M."/>
            <person name="Howarth C."/>
            <person name="Imamovic A."/>
            <person name="Ireland A."/>
            <person name="Larimer J."/>
            <person name="McCowan C."/>
            <person name="Murphy C."/>
            <person name="Pearson M."/>
            <person name="Poon T.W."/>
            <person name="Priest M."/>
            <person name="Roberts A."/>
            <person name="Saif S."/>
            <person name="Shea T."/>
            <person name="Sisk P."/>
            <person name="Sykes S."/>
            <person name="Wortman J."/>
            <person name="Nusbaum C."/>
            <person name="Birren B."/>
        </authorList>
    </citation>
    <scope>NUCLEOTIDE SEQUENCE [LARGE SCALE GENOMIC DNA]</scope>
    <source>
        <strain evidence="6 7">CBS 160.54</strain>
    </source>
</reference>
<feature type="repeat" description="ANK" evidence="3">
    <location>
        <begin position="882"/>
        <end position="914"/>
    </location>
</feature>
<name>V9DFJ0_9EURO</name>
<dbReference type="PROSITE" id="PS50297">
    <property type="entry name" value="ANK_REP_REGION"/>
    <property type="match status" value="1"/>
</dbReference>
<dbReference type="InterPro" id="IPR002110">
    <property type="entry name" value="Ankyrin_rpt"/>
</dbReference>
<proteinExistence type="predicted"/>
<evidence type="ECO:0000259" key="5">
    <source>
        <dbReference type="Pfam" id="PF06985"/>
    </source>
</evidence>
<evidence type="ECO:0000256" key="3">
    <source>
        <dbReference type="PROSITE-ProRule" id="PRU00023"/>
    </source>
</evidence>